<dbReference type="Gene3D" id="3.80.10.10">
    <property type="entry name" value="Ribonuclease Inhibitor"/>
    <property type="match status" value="1"/>
</dbReference>
<keyword evidence="3" id="KW-0732">Signal</keyword>
<comment type="caution">
    <text evidence="5">The sequence shown here is derived from an EMBL/GenBank/DDBJ whole genome shotgun (WGS) entry which is preliminary data.</text>
</comment>
<evidence type="ECO:0000259" key="4">
    <source>
        <dbReference type="Pfam" id="PF08263"/>
    </source>
</evidence>
<keyword evidence="2" id="KW-0677">Repeat</keyword>
<evidence type="ECO:0000313" key="5">
    <source>
        <dbReference type="EMBL" id="KAK4267983.1"/>
    </source>
</evidence>
<protein>
    <recommendedName>
        <fullName evidence="4">Leucine-rich repeat-containing N-terminal plant-type domain-containing protein</fullName>
    </recommendedName>
</protein>
<proteinExistence type="predicted"/>
<keyword evidence="6" id="KW-1185">Reference proteome</keyword>
<dbReference type="Pfam" id="PF08263">
    <property type="entry name" value="LRRNT_2"/>
    <property type="match status" value="1"/>
</dbReference>
<feature type="domain" description="Leucine-rich repeat-containing N-terminal plant-type" evidence="4">
    <location>
        <begin position="25"/>
        <end position="67"/>
    </location>
</feature>
<gene>
    <name evidence="5" type="ORF">QN277_024692</name>
</gene>
<sequence length="148" mass="16844">MEWWVMAIIIFILLGFHVESEGCLKEEKETLLKLKEAFNYPITGSSLSSWSNLTLSDCCTWEAVECDNSTKRVIRLHLSDTRAYELRDIKWSLNISSFLPLHQLQGLGLRGNYLSGLSGDIKLTNLEWLDLGDNKLTEVPSFGDKSVF</sequence>
<name>A0AAE1MNE2_9FABA</name>
<evidence type="ECO:0000256" key="2">
    <source>
        <dbReference type="ARBA" id="ARBA00022737"/>
    </source>
</evidence>
<dbReference type="PANTHER" id="PTHR48065">
    <property type="entry name" value="OS10G0469600 PROTEIN"/>
    <property type="match status" value="1"/>
</dbReference>
<reference evidence="5" key="1">
    <citation type="submission" date="2023-10" db="EMBL/GenBank/DDBJ databases">
        <title>Chromosome-level genome of the transformable northern wattle, Acacia crassicarpa.</title>
        <authorList>
            <person name="Massaro I."/>
            <person name="Sinha N.R."/>
            <person name="Poethig S."/>
            <person name="Leichty A.R."/>
        </authorList>
    </citation>
    <scope>NUCLEOTIDE SEQUENCE</scope>
    <source>
        <strain evidence="5">Acra3RX</strain>
        <tissue evidence="5">Leaf</tissue>
    </source>
</reference>
<dbReference type="AlphaFoldDB" id="A0AAE1MNE2"/>
<accession>A0AAE1MNE2</accession>
<evidence type="ECO:0000256" key="1">
    <source>
        <dbReference type="ARBA" id="ARBA00022614"/>
    </source>
</evidence>
<dbReference type="InterPro" id="IPR032675">
    <property type="entry name" value="LRR_dom_sf"/>
</dbReference>
<evidence type="ECO:0000313" key="6">
    <source>
        <dbReference type="Proteomes" id="UP001293593"/>
    </source>
</evidence>
<evidence type="ECO:0000256" key="3">
    <source>
        <dbReference type="SAM" id="SignalP"/>
    </source>
</evidence>
<dbReference type="SUPFAM" id="SSF52058">
    <property type="entry name" value="L domain-like"/>
    <property type="match status" value="1"/>
</dbReference>
<feature type="chain" id="PRO_5042057896" description="Leucine-rich repeat-containing N-terminal plant-type domain-containing protein" evidence="3">
    <location>
        <begin position="21"/>
        <end position="148"/>
    </location>
</feature>
<dbReference type="EMBL" id="JAWXYG010000007">
    <property type="protein sequence ID" value="KAK4267983.1"/>
    <property type="molecule type" value="Genomic_DNA"/>
</dbReference>
<organism evidence="5 6">
    <name type="scientific">Acacia crassicarpa</name>
    <name type="common">northern wattle</name>
    <dbReference type="NCBI Taxonomy" id="499986"/>
    <lineage>
        <taxon>Eukaryota</taxon>
        <taxon>Viridiplantae</taxon>
        <taxon>Streptophyta</taxon>
        <taxon>Embryophyta</taxon>
        <taxon>Tracheophyta</taxon>
        <taxon>Spermatophyta</taxon>
        <taxon>Magnoliopsida</taxon>
        <taxon>eudicotyledons</taxon>
        <taxon>Gunneridae</taxon>
        <taxon>Pentapetalae</taxon>
        <taxon>rosids</taxon>
        <taxon>fabids</taxon>
        <taxon>Fabales</taxon>
        <taxon>Fabaceae</taxon>
        <taxon>Caesalpinioideae</taxon>
        <taxon>mimosoid clade</taxon>
        <taxon>Acacieae</taxon>
        <taxon>Acacia</taxon>
    </lineage>
</organism>
<keyword evidence="1" id="KW-0433">Leucine-rich repeat</keyword>
<dbReference type="PROSITE" id="PS51450">
    <property type="entry name" value="LRR"/>
    <property type="match status" value="1"/>
</dbReference>
<dbReference type="InterPro" id="IPR013210">
    <property type="entry name" value="LRR_N_plant-typ"/>
</dbReference>
<feature type="signal peptide" evidence="3">
    <location>
        <begin position="1"/>
        <end position="20"/>
    </location>
</feature>
<dbReference type="InterPro" id="IPR001611">
    <property type="entry name" value="Leu-rich_rpt"/>
</dbReference>
<dbReference type="Proteomes" id="UP001293593">
    <property type="component" value="Unassembled WGS sequence"/>
</dbReference>